<keyword evidence="1" id="KW-0479">Metal-binding</keyword>
<dbReference type="InterPro" id="IPR036236">
    <property type="entry name" value="Znf_C2H2_sf"/>
</dbReference>
<proteinExistence type="predicted"/>
<protein>
    <recommendedName>
        <fullName evidence="3">C2H2-type domain-containing protein</fullName>
    </recommendedName>
</protein>
<evidence type="ECO:0000256" key="2">
    <source>
        <dbReference type="SAM" id="MobiDB-lite"/>
    </source>
</evidence>
<feature type="region of interest" description="Disordered" evidence="2">
    <location>
        <begin position="80"/>
        <end position="137"/>
    </location>
</feature>
<accession>A0ABQ7TE34</accession>
<dbReference type="InterPro" id="IPR013087">
    <property type="entry name" value="Znf_C2H2_type"/>
</dbReference>
<dbReference type="PROSITE" id="PS00028">
    <property type="entry name" value="ZINC_FINGER_C2H2_1"/>
    <property type="match status" value="1"/>
</dbReference>
<dbReference type="SMART" id="SM00355">
    <property type="entry name" value="ZnF_C2H2"/>
    <property type="match status" value="1"/>
</dbReference>
<sequence length="202" mass="22351">MCVSDPASALSTLFNDPLFCSKLEPEPINSIPIKPIKIMKEWGIEKHIIEKQETSVVGEKGHFPICRLGYLLTGDGIRLEDEEGGEGPGTAQLPAARRKRRRKSRSPGTEKPMTRATNAAPKPQDTSLPRVPLKANPPKCPECGKSFLSNVAMTIHIRTHTGERPFKMLDDPLGPNKTLNLNKTPYLKLLLLLCCVVFQSED</sequence>
<dbReference type="Proteomes" id="UP000826234">
    <property type="component" value="Unassembled WGS sequence"/>
</dbReference>
<evidence type="ECO:0000259" key="3">
    <source>
        <dbReference type="PROSITE" id="PS50157"/>
    </source>
</evidence>
<organism evidence="4 5">
    <name type="scientific">Phrynosoma platyrhinos</name>
    <name type="common">Desert horned lizard</name>
    <dbReference type="NCBI Taxonomy" id="52577"/>
    <lineage>
        <taxon>Eukaryota</taxon>
        <taxon>Metazoa</taxon>
        <taxon>Chordata</taxon>
        <taxon>Craniata</taxon>
        <taxon>Vertebrata</taxon>
        <taxon>Euteleostomi</taxon>
        <taxon>Lepidosauria</taxon>
        <taxon>Squamata</taxon>
        <taxon>Bifurcata</taxon>
        <taxon>Unidentata</taxon>
        <taxon>Episquamata</taxon>
        <taxon>Toxicofera</taxon>
        <taxon>Iguania</taxon>
        <taxon>Phrynosomatidae</taxon>
        <taxon>Phrynosomatinae</taxon>
        <taxon>Phrynosoma</taxon>
    </lineage>
</organism>
<evidence type="ECO:0000256" key="1">
    <source>
        <dbReference type="PROSITE-ProRule" id="PRU00042"/>
    </source>
</evidence>
<evidence type="ECO:0000313" key="4">
    <source>
        <dbReference type="EMBL" id="KAH0627695.1"/>
    </source>
</evidence>
<keyword evidence="1" id="KW-0863">Zinc-finger</keyword>
<dbReference type="Gene3D" id="3.30.160.60">
    <property type="entry name" value="Classic Zinc Finger"/>
    <property type="match status" value="1"/>
</dbReference>
<dbReference type="PROSITE" id="PS50157">
    <property type="entry name" value="ZINC_FINGER_C2H2_2"/>
    <property type="match status" value="1"/>
</dbReference>
<dbReference type="EMBL" id="JAIPUX010000521">
    <property type="protein sequence ID" value="KAH0627695.1"/>
    <property type="molecule type" value="Genomic_DNA"/>
</dbReference>
<name>A0ABQ7TE34_PHRPL</name>
<gene>
    <name evidence="4" type="ORF">JD844_003801</name>
</gene>
<keyword evidence="1" id="KW-0862">Zinc</keyword>
<comment type="caution">
    <text evidence="4">The sequence shown here is derived from an EMBL/GenBank/DDBJ whole genome shotgun (WGS) entry which is preliminary data.</text>
</comment>
<feature type="domain" description="C2H2-type" evidence="3">
    <location>
        <begin position="138"/>
        <end position="165"/>
    </location>
</feature>
<keyword evidence="5" id="KW-1185">Reference proteome</keyword>
<reference evidence="4 5" key="1">
    <citation type="journal article" date="2022" name="Gigascience">
        <title>A chromosome-level genome assembly and annotation of the desert horned lizard, Phrynosoma platyrhinos, provides insight into chromosomal rearrangements among reptiles.</title>
        <authorList>
            <person name="Koochekian N."/>
            <person name="Ascanio A."/>
            <person name="Farleigh K."/>
            <person name="Card D.C."/>
            <person name="Schield D.R."/>
            <person name="Castoe T.A."/>
            <person name="Jezkova T."/>
        </authorList>
    </citation>
    <scope>NUCLEOTIDE SEQUENCE [LARGE SCALE GENOMIC DNA]</scope>
    <source>
        <strain evidence="4">NK-2021</strain>
    </source>
</reference>
<evidence type="ECO:0000313" key="5">
    <source>
        <dbReference type="Proteomes" id="UP000826234"/>
    </source>
</evidence>
<dbReference type="SUPFAM" id="SSF57667">
    <property type="entry name" value="beta-beta-alpha zinc fingers"/>
    <property type="match status" value="1"/>
</dbReference>
<feature type="compositionally biased region" description="Basic residues" evidence="2">
    <location>
        <begin position="96"/>
        <end position="105"/>
    </location>
</feature>